<evidence type="ECO:0000313" key="8">
    <source>
        <dbReference type="EMBL" id="THZ87842.1"/>
    </source>
</evidence>
<dbReference type="Gene3D" id="3.40.395.10">
    <property type="entry name" value="Adenoviral Proteinase, Chain A"/>
    <property type="match status" value="1"/>
</dbReference>
<accession>A0A4S9Y506</accession>
<dbReference type="PANTHER" id="PTHR46896:SF3">
    <property type="entry name" value="FI06413P-RELATED"/>
    <property type="match status" value="1"/>
</dbReference>
<reference evidence="8 9" key="1">
    <citation type="submission" date="2018-10" db="EMBL/GenBank/DDBJ databases">
        <title>Fifty Aureobasidium pullulans genomes reveal a recombining polyextremotolerant generalist.</title>
        <authorList>
            <person name="Gostincar C."/>
            <person name="Turk M."/>
            <person name="Zajc J."/>
            <person name="Gunde-Cimerman N."/>
        </authorList>
    </citation>
    <scope>NUCLEOTIDE SEQUENCE [LARGE SCALE GENOMIC DNA]</scope>
    <source>
        <strain evidence="8 9">EXF-3403</strain>
    </source>
</reference>
<dbReference type="InterPro" id="IPR003653">
    <property type="entry name" value="Peptidase_C48_C"/>
</dbReference>
<evidence type="ECO:0000313" key="9">
    <source>
        <dbReference type="Proteomes" id="UP000310039"/>
    </source>
</evidence>
<feature type="region of interest" description="Disordered" evidence="6">
    <location>
        <begin position="1"/>
        <end position="161"/>
    </location>
</feature>
<feature type="compositionally biased region" description="Basic and acidic residues" evidence="6">
    <location>
        <begin position="758"/>
        <end position="767"/>
    </location>
</feature>
<feature type="region of interest" description="Disordered" evidence="6">
    <location>
        <begin position="811"/>
        <end position="846"/>
    </location>
</feature>
<evidence type="ECO:0000256" key="6">
    <source>
        <dbReference type="SAM" id="MobiDB-lite"/>
    </source>
</evidence>
<gene>
    <name evidence="8" type="ORF">D6C84_01362</name>
</gene>
<dbReference type="InterPro" id="IPR038765">
    <property type="entry name" value="Papain-like_cys_pep_sf"/>
</dbReference>
<dbReference type="SUPFAM" id="SSF54001">
    <property type="entry name" value="Cysteine proteinases"/>
    <property type="match status" value="1"/>
</dbReference>
<dbReference type="PANTHER" id="PTHR46896">
    <property type="entry name" value="SENTRIN-SPECIFIC PROTEASE"/>
    <property type="match status" value="1"/>
</dbReference>
<keyword evidence="2" id="KW-0597">Phosphoprotein</keyword>
<organism evidence="8 9">
    <name type="scientific">Aureobasidium pullulans</name>
    <name type="common">Black yeast</name>
    <name type="synonym">Pullularia pullulans</name>
    <dbReference type="NCBI Taxonomy" id="5580"/>
    <lineage>
        <taxon>Eukaryota</taxon>
        <taxon>Fungi</taxon>
        <taxon>Dikarya</taxon>
        <taxon>Ascomycota</taxon>
        <taxon>Pezizomycotina</taxon>
        <taxon>Dothideomycetes</taxon>
        <taxon>Dothideomycetidae</taxon>
        <taxon>Dothideales</taxon>
        <taxon>Saccotheciaceae</taxon>
        <taxon>Aureobasidium</taxon>
    </lineage>
</organism>
<evidence type="ECO:0000256" key="1">
    <source>
        <dbReference type="ARBA" id="ARBA00005234"/>
    </source>
</evidence>
<feature type="non-terminal residue" evidence="8">
    <location>
        <position position="1"/>
    </location>
</feature>
<feature type="region of interest" description="Disordered" evidence="6">
    <location>
        <begin position="548"/>
        <end position="616"/>
    </location>
</feature>
<evidence type="ECO:0000259" key="7">
    <source>
        <dbReference type="PROSITE" id="PS50600"/>
    </source>
</evidence>
<feature type="region of interest" description="Disordered" evidence="6">
    <location>
        <begin position="961"/>
        <end position="1118"/>
    </location>
</feature>
<feature type="compositionally biased region" description="Polar residues" evidence="6">
    <location>
        <begin position="1062"/>
        <end position="1073"/>
    </location>
</feature>
<feature type="compositionally biased region" description="Polar residues" evidence="6">
    <location>
        <begin position="122"/>
        <end position="158"/>
    </location>
</feature>
<dbReference type="EMBL" id="QZBT01000011">
    <property type="protein sequence ID" value="THZ87842.1"/>
    <property type="molecule type" value="Genomic_DNA"/>
</dbReference>
<feature type="compositionally biased region" description="Polar residues" evidence="6">
    <location>
        <begin position="768"/>
        <end position="785"/>
    </location>
</feature>
<feature type="region of interest" description="Disordered" evidence="6">
    <location>
        <begin position="283"/>
        <end position="369"/>
    </location>
</feature>
<keyword evidence="4" id="KW-0833">Ubl conjugation pathway</keyword>
<feature type="region of interest" description="Disordered" evidence="6">
    <location>
        <begin position="175"/>
        <end position="199"/>
    </location>
</feature>
<dbReference type="GO" id="GO:0006508">
    <property type="term" value="P:proteolysis"/>
    <property type="evidence" value="ECO:0007669"/>
    <property type="project" value="UniProtKB-KW"/>
</dbReference>
<protein>
    <submittedName>
        <fullName evidence="8">Cysteine proteinase</fullName>
    </submittedName>
</protein>
<name>A0A4S9Y506_AURPU</name>
<keyword evidence="3" id="KW-0645">Protease</keyword>
<dbReference type="Pfam" id="PF02902">
    <property type="entry name" value="Peptidase_C48"/>
    <property type="match status" value="1"/>
</dbReference>
<feature type="compositionally biased region" description="Polar residues" evidence="6">
    <location>
        <begin position="1085"/>
        <end position="1095"/>
    </location>
</feature>
<feature type="domain" description="Ubiquitin-like protease family profile" evidence="7">
    <location>
        <begin position="647"/>
        <end position="916"/>
    </location>
</feature>
<proteinExistence type="inferred from homology"/>
<feature type="compositionally biased region" description="Polar residues" evidence="6">
    <location>
        <begin position="985"/>
        <end position="997"/>
    </location>
</feature>
<sequence length="1118" mass="125268">FQSSQQATNQGRKPSADEIRLFPGTYPYATPTVTREPRRLTPSSQTEDSNPIHPPKEVWISMNNTRRKPLGSKIKPANTLNRAGPGASSLSTYSSRGMNVEEPSIKRQKTSHDESDEDFFNRSVQEQPSATFGRQSSITSLNSQSQEASSQRSNAFQHNESRNVYGVLNVNRRKARKSKASATQASSPFFHGTDDDPVTVQDDDDLQIVGEQTATPRSARKVATRQMPLPNAAQITSNQVRSNNTRDTIEVDSAFHRNHRAEEKRKSALTLDHVEILVQPRKASVATPVKRNLSPRMGESFVRDRGASPAPQQNQAKIREKMQSTSNTTRLVQPRQVDVESSEDELSREPAASKSARGSGRAKRSPSPDHIIASEFFAGGREKAAGPGAIDIPLSYLRMKGGNWKNVHLLYSYRYKIIQFTQNDENLHSDAKMIQLGSQHAHRVICSVESSNGIILIGAKGNATAGRIWLALANAKDLDRFIEAIKHMNEKCNVKQYDERQFENARDSTETFLTPVSDTDHPELQAMKLRQGIVSKPMTERERNIAMQKGTLLPESDDRSPTPRKTRMRSEFTNRPATDNAVDYSLPPPTPRAERVTTTRSSQRLQTKFGGKAAQPSEPELVRWTHVNGIPDWDGPLTYPFTGTNRTTVDAEDIARLDDGELLNDNLISFCLRDMEENNPELKDKAHIFNSFFYERLTTLGTGKKGFNYEAVSRWTRTKDLFSLPFVAVPINTQFHWFLVIICNLDQLERKLSLDGLENDHEEKPESESSLTAQEPAQSQSTVQNEIEIPESPQEPKDIDLSQGVKRISLDASQDQEGELPAASKLKATQRRVKKQGPPPQKIDPATPALLLLDSLGGSHPQEIRNLKQYAVHEGREKRGLEFEYTELKGMTARGLPQQTNFCDCGVYLIGYMEAFLRDPHGFARKVMSRELDHNNDFADFDPSKKRAEIRERLIKLHEEQTLEKKRKKKETHLAKMAAKRNSETKSAAVTPAQMSSPMKPPAAYDNSRMVQSSPVKPRPKQIQTQKSSPPVPPSTGKTPATSDRDADEDMLFNPAFERGNYDSTSTAPSSRGSHSHTQHDFDSRSNNQPSNIRSGPSFIDELNQAIREAGQVEEIEE</sequence>
<comment type="similarity">
    <text evidence="1">Belongs to the peptidase C48 family.</text>
</comment>
<dbReference type="GO" id="GO:0005634">
    <property type="term" value="C:nucleus"/>
    <property type="evidence" value="ECO:0007669"/>
    <property type="project" value="TreeGrafter"/>
</dbReference>
<dbReference type="InterPro" id="IPR051947">
    <property type="entry name" value="Sentrin-specific_protease"/>
</dbReference>
<feature type="compositionally biased region" description="Polar residues" evidence="6">
    <location>
        <begin position="88"/>
        <end position="97"/>
    </location>
</feature>
<dbReference type="Proteomes" id="UP000310039">
    <property type="component" value="Unassembled WGS sequence"/>
</dbReference>
<feature type="compositionally biased region" description="Polar residues" evidence="6">
    <location>
        <begin position="1"/>
        <end position="12"/>
    </location>
</feature>
<evidence type="ECO:0000256" key="5">
    <source>
        <dbReference type="ARBA" id="ARBA00022801"/>
    </source>
</evidence>
<dbReference type="GO" id="GO:0070139">
    <property type="term" value="F:SUMO-specific endopeptidase activity"/>
    <property type="evidence" value="ECO:0007669"/>
    <property type="project" value="TreeGrafter"/>
</dbReference>
<comment type="caution">
    <text evidence="8">The sequence shown here is derived from an EMBL/GenBank/DDBJ whole genome shotgun (WGS) entry which is preliminary data.</text>
</comment>
<evidence type="ECO:0000256" key="4">
    <source>
        <dbReference type="ARBA" id="ARBA00022786"/>
    </source>
</evidence>
<feature type="compositionally biased region" description="Low complexity" evidence="6">
    <location>
        <begin position="350"/>
        <end position="359"/>
    </location>
</feature>
<dbReference type="AlphaFoldDB" id="A0A4S9Y506"/>
<dbReference type="GO" id="GO:0005737">
    <property type="term" value="C:cytoplasm"/>
    <property type="evidence" value="ECO:0007669"/>
    <property type="project" value="TreeGrafter"/>
</dbReference>
<feature type="region of interest" description="Disordered" evidence="6">
    <location>
        <begin position="758"/>
        <end position="799"/>
    </location>
</feature>
<evidence type="ECO:0000256" key="3">
    <source>
        <dbReference type="ARBA" id="ARBA00022670"/>
    </source>
</evidence>
<dbReference type="PROSITE" id="PS50600">
    <property type="entry name" value="ULP_PROTEASE"/>
    <property type="match status" value="1"/>
</dbReference>
<evidence type="ECO:0000256" key="2">
    <source>
        <dbReference type="ARBA" id="ARBA00022553"/>
    </source>
</evidence>
<dbReference type="GO" id="GO:0016926">
    <property type="term" value="P:protein desumoylation"/>
    <property type="evidence" value="ECO:0007669"/>
    <property type="project" value="TreeGrafter"/>
</dbReference>
<keyword evidence="5" id="KW-0378">Hydrolase</keyword>